<accession>A0ABS3X7K2</accession>
<gene>
    <name evidence="2" type="ORF">ITI46_06545</name>
</gene>
<dbReference type="Proteomes" id="UP001519064">
    <property type="component" value="Unassembled WGS sequence"/>
</dbReference>
<keyword evidence="1" id="KW-0472">Membrane</keyword>
<evidence type="ECO:0000313" key="3">
    <source>
        <dbReference type="Proteomes" id="UP001519064"/>
    </source>
</evidence>
<feature type="transmembrane region" description="Helical" evidence="1">
    <location>
        <begin position="34"/>
        <end position="54"/>
    </location>
</feature>
<protein>
    <submittedName>
        <fullName evidence="2">Uncharacterized protein</fullName>
    </submittedName>
</protein>
<dbReference type="EMBL" id="JADKMA010000020">
    <property type="protein sequence ID" value="MBO8191352.1"/>
    <property type="molecule type" value="Genomic_DNA"/>
</dbReference>
<organism evidence="2 3">
    <name type="scientific">Streptomyces oryzae</name>
    <dbReference type="NCBI Taxonomy" id="1434886"/>
    <lineage>
        <taxon>Bacteria</taxon>
        <taxon>Bacillati</taxon>
        <taxon>Actinomycetota</taxon>
        <taxon>Actinomycetes</taxon>
        <taxon>Kitasatosporales</taxon>
        <taxon>Streptomycetaceae</taxon>
        <taxon>Streptomyces</taxon>
    </lineage>
</organism>
<evidence type="ECO:0000256" key="1">
    <source>
        <dbReference type="SAM" id="Phobius"/>
    </source>
</evidence>
<dbReference type="RefSeq" id="WP_209238442.1">
    <property type="nucleotide sequence ID" value="NZ_JADKMA010000020.1"/>
</dbReference>
<keyword evidence="3" id="KW-1185">Reference proteome</keyword>
<sequence length="69" mass="7630">MLNINLAVLLAFIVVVRLRRRTEARSRADEKLTVLIVLVLGLLLAPTELGQGLLRVTGQLVEQVAEIKL</sequence>
<reference evidence="2 3" key="1">
    <citation type="submission" date="2020-11" db="EMBL/GenBank/DDBJ databases">
        <title>Streptomyces spirodelae sp. nov., isolated from duckweed.</title>
        <authorList>
            <person name="Saimee Y."/>
            <person name="Duangmal K."/>
        </authorList>
    </citation>
    <scope>NUCLEOTIDE SEQUENCE [LARGE SCALE GENOMIC DNA]</scope>
    <source>
        <strain evidence="2 3">S16-07</strain>
    </source>
</reference>
<name>A0ABS3X7K2_9ACTN</name>
<comment type="caution">
    <text evidence="2">The sequence shown here is derived from an EMBL/GenBank/DDBJ whole genome shotgun (WGS) entry which is preliminary data.</text>
</comment>
<keyword evidence="1" id="KW-0812">Transmembrane</keyword>
<evidence type="ECO:0000313" key="2">
    <source>
        <dbReference type="EMBL" id="MBO8191352.1"/>
    </source>
</evidence>
<proteinExistence type="predicted"/>
<keyword evidence="1" id="KW-1133">Transmembrane helix</keyword>